<dbReference type="HOGENOM" id="CLU_012153_0_0_1"/>
<dbReference type="SUPFAM" id="SSF51395">
    <property type="entry name" value="FMN-linked oxidoreductases"/>
    <property type="match status" value="1"/>
</dbReference>
<dbReference type="InParanoid" id="D8PMX7"/>
<dbReference type="RefSeq" id="XP_003037745.1">
    <property type="nucleotide sequence ID" value="XM_003037699.1"/>
</dbReference>
<dbReference type="Pfam" id="PF00724">
    <property type="entry name" value="Oxidored_FMN"/>
    <property type="match status" value="1"/>
</dbReference>
<protein>
    <recommendedName>
        <fullName evidence="1">NADH:flavin oxidoreductase/NADH oxidase N-terminal domain-containing protein</fullName>
    </recommendedName>
</protein>
<dbReference type="AlphaFoldDB" id="D8PMX7"/>
<proteinExistence type="predicted"/>
<dbReference type="eggNOG" id="KOG0134">
    <property type="taxonomic scope" value="Eukaryota"/>
</dbReference>
<dbReference type="EMBL" id="GL377302">
    <property type="protein sequence ID" value="EFJ02843.1"/>
    <property type="molecule type" value="Genomic_DNA"/>
</dbReference>
<accession>D8PMX7</accession>
<reference evidence="2 3" key="1">
    <citation type="journal article" date="2010" name="Nat. Biotechnol.">
        <title>Genome sequence of the model mushroom Schizophyllum commune.</title>
        <authorList>
            <person name="Ohm R.A."/>
            <person name="de Jong J.F."/>
            <person name="Lugones L.G."/>
            <person name="Aerts A."/>
            <person name="Kothe E."/>
            <person name="Stajich J.E."/>
            <person name="de Vries R.P."/>
            <person name="Record E."/>
            <person name="Levasseur A."/>
            <person name="Baker S.E."/>
            <person name="Bartholomew K.A."/>
            <person name="Coutinho P.M."/>
            <person name="Erdmann S."/>
            <person name="Fowler T.J."/>
            <person name="Gathman A.C."/>
            <person name="Lombard V."/>
            <person name="Henrissat B."/>
            <person name="Knabe N."/>
            <person name="Kuees U."/>
            <person name="Lilly W.W."/>
            <person name="Lindquist E."/>
            <person name="Lucas S."/>
            <person name="Magnuson J.K."/>
            <person name="Piumi F."/>
            <person name="Raudaskoski M."/>
            <person name="Salamov A."/>
            <person name="Schmutz J."/>
            <person name="Schwarze F.W.M.R."/>
            <person name="vanKuyk P.A."/>
            <person name="Horton J.S."/>
            <person name="Grigoriev I.V."/>
            <person name="Woesten H.A.B."/>
        </authorList>
    </citation>
    <scope>NUCLEOTIDE SEQUENCE [LARGE SCALE GENOMIC DNA]</scope>
    <source>
        <strain evidence="3">H4-8 / FGSC 9210</strain>
    </source>
</reference>
<name>D8PMX7_SCHCM</name>
<dbReference type="PANTHER" id="PTHR22893:SF91">
    <property type="entry name" value="NADPH DEHYDROGENASE 2-RELATED"/>
    <property type="match status" value="1"/>
</dbReference>
<dbReference type="Gene3D" id="3.20.20.70">
    <property type="entry name" value="Aldolase class I"/>
    <property type="match status" value="1"/>
</dbReference>
<dbReference type="PANTHER" id="PTHR22893">
    <property type="entry name" value="NADH OXIDOREDUCTASE-RELATED"/>
    <property type="match status" value="1"/>
</dbReference>
<organism evidence="3">
    <name type="scientific">Schizophyllum commune (strain H4-8 / FGSC 9210)</name>
    <name type="common">Split gill fungus</name>
    <dbReference type="NCBI Taxonomy" id="578458"/>
    <lineage>
        <taxon>Eukaryota</taxon>
        <taxon>Fungi</taxon>
        <taxon>Dikarya</taxon>
        <taxon>Basidiomycota</taxon>
        <taxon>Agaricomycotina</taxon>
        <taxon>Agaricomycetes</taxon>
        <taxon>Agaricomycetidae</taxon>
        <taxon>Agaricales</taxon>
        <taxon>Schizophyllaceae</taxon>
        <taxon>Schizophyllum</taxon>
    </lineage>
</organism>
<dbReference type="FunCoup" id="D8PMX7">
    <property type="interactions" value="248"/>
</dbReference>
<evidence type="ECO:0000313" key="2">
    <source>
        <dbReference type="EMBL" id="EFJ02843.1"/>
    </source>
</evidence>
<keyword evidence="3" id="KW-1185">Reference proteome</keyword>
<sequence length="374" mass="41520">MSSNTATPKLFQPVKVGKLTLAHRIVHAPLTRFRNTESTYVPLANVKEYYEQRASTPGTLLISEGVVIYPEAGGCPYTPGIWSKEQIKAWKEVTDRVHAKGSFIYAQLWALGRAGSEATLKAADPSFDLVAPSAIPISGRNETPRPLTVPEIGQYVEWYAKAARAAVEEAGFDGVEVHCANGYLLDQFLQDVSNTRTDEYGGSVERRARFPLEVTSAVVNAVGADKVGVRLSPWNKFQDMRMKDPIPQFSYFTAQLKARHPDLAYLHVVEPRISGIDDRTNEDIGAEEQNDFLREIWAPGVVISAGGYTRETALKTADEKGDLIGMGRWFISNPDLPVRWQKEIALSPYDRDSFYLHGNSTPLGYTDYTFAVKA</sequence>
<dbReference type="VEuPathDB" id="FungiDB:SCHCODRAFT_02574146"/>
<dbReference type="GeneID" id="9595055"/>
<dbReference type="InterPro" id="IPR013785">
    <property type="entry name" value="Aldolase_TIM"/>
</dbReference>
<dbReference type="Proteomes" id="UP000007431">
    <property type="component" value="Unassembled WGS sequence"/>
</dbReference>
<feature type="domain" description="NADH:flavin oxidoreductase/NADH oxidase N-terminal" evidence="1">
    <location>
        <begin position="9"/>
        <end position="345"/>
    </location>
</feature>
<dbReference type="InterPro" id="IPR045247">
    <property type="entry name" value="Oye-like"/>
</dbReference>
<dbReference type="GO" id="GO:0003959">
    <property type="term" value="F:NADPH dehydrogenase activity"/>
    <property type="evidence" value="ECO:0007669"/>
    <property type="project" value="TreeGrafter"/>
</dbReference>
<dbReference type="KEGG" id="scm:SCHCO_02574146"/>
<dbReference type="OMA" id="MMATYYK"/>
<dbReference type="OrthoDB" id="276546at2759"/>
<dbReference type="GO" id="GO:0010181">
    <property type="term" value="F:FMN binding"/>
    <property type="evidence" value="ECO:0007669"/>
    <property type="project" value="InterPro"/>
</dbReference>
<dbReference type="InterPro" id="IPR001155">
    <property type="entry name" value="OxRdtase_FMN_N"/>
</dbReference>
<gene>
    <name evidence="2" type="ORF">SCHCODRAFT_48689</name>
</gene>
<evidence type="ECO:0000259" key="1">
    <source>
        <dbReference type="Pfam" id="PF00724"/>
    </source>
</evidence>
<evidence type="ECO:0000313" key="3">
    <source>
        <dbReference type="Proteomes" id="UP000007431"/>
    </source>
</evidence>
<dbReference type="FunFam" id="3.20.20.70:FF:000138">
    <property type="entry name" value="NADPH dehydrogenase 1"/>
    <property type="match status" value="1"/>
</dbReference>
<dbReference type="CDD" id="cd02933">
    <property type="entry name" value="OYE_like_FMN"/>
    <property type="match status" value="1"/>
</dbReference>